<feature type="transmembrane region" description="Helical" evidence="1">
    <location>
        <begin position="145"/>
        <end position="170"/>
    </location>
</feature>
<dbReference type="OrthoDB" id="5936019at2"/>
<evidence type="ECO:0000313" key="3">
    <source>
        <dbReference type="Proteomes" id="UP000001822"/>
    </source>
</evidence>
<keyword evidence="1" id="KW-1133">Transmembrane helix</keyword>
<evidence type="ECO:0000256" key="1">
    <source>
        <dbReference type="SAM" id="Phobius"/>
    </source>
</evidence>
<dbReference type="EMBL" id="CP000383">
    <property type="protein sequence ID" value="ABG57776.1"/>
    <property type="molecule type" value="Genomic_DNA"/>
</dbReference>
<reference evidence="2 3" key="1">
    <citation type="journal article" date="2007" name="Appl. Environ. Microbiol.">
        <title>Genome sequence of the cellulolytic gliding bacterium Cytophaga hutchinsonii.</title>
        <authorList>
            <person name="Xie G."/>
            <person name="Bruce D.C."/>
            <person name="Challacombe J.F."/>
            <person name="Chertkov O."/>
            <person name="Detter J.C."/>
            <person name="Gilna P."/>
            <person name="Han C.S."/>
            <person name="Lucas S."/>
            <person name="Misra M."/>
            <person name="Myers G.L."/>
            <person name="Richardson P."/>
            <person name="Tapia R."/>
            <person name="Thayer N."/>
            <person name="Thompson L.S."/>
            <person name="Brettin T.S."/>
            <person name="Henrissat B."/>
            <person name="Wilson D.B."/>
            <person name="McBride M.J."/>
        </authorList>
    </citation>
    <scope>NUCLEOTIDE SEQUENCE [LARGE SCALE GENOMIC DNA]</scope>
    <source>
        <strain evidence="3">ATCC 33406 / DSM 1761 / CIP 103989 / NBRC 15051 / NCIMB 9469 / D465</strain>
    </source>
</reference>
<proteinExistence type="predicted"/>
<gene>
    <name evidence="2" type="ordered locus">CHU_0487</name>
</gene>
<dbReference type="KEGG" id="chu:CHU_0487"/>
<dbReference type="Proteomes" id="UP000001822">
    <property type="component" value="Chromosome"/>
</dbReference>
<feature type="transmembrane region" description="Helical" evidence="1">
    <location>
        <begin position="50"/>
        <end position="70"/>
    </location>
</feature>
<organism evidence="2 3">
    <name type="scientific">Cytophaga hutchinsonii (strain ATCC 33406 / DSM 1761 / CIP 103989 / NBRC 15051 / NCIMB 9469 / D465)</name>
    <dbReference type="NCBI Taxonomy" id="269798"/>
    <lineage>
        <taxon>Bacteria</taxon>
        <taxon>Pseudomonadati</taxon>
        <taxon>Bacteroidota</taxon>
        <taxon>Cytophagia</taxon>
        <taxon>Cytophagales</taxon>
        <taxon>Cytophagaceae</taxon>
        <taxon>Cytophaga</taxon>
    </lineage>
</organism>
<sequence length="255" mass="29980">MSYLIYYFRTFLLKIKDWLPENVVDWLNGISFIVSIWLFIFPYPFFKELFCILACIPILGIIITIFKENITFDSYINRDPNQDIGEQNSVPGNIVPCAIILALSAYKNFECENYYILIKHVGMVFLFFSAIFILTHIIKKLKLQIVSYFFIAIWILIYSYGITFGINCLFDSSSPQRFRTSILDKYSGGGGDYPDTYHFTIAPWGNHKYTEDISVSRKRYDAYNIDYTIYIDQQKGLFNIPWYHVEDSKALYPIR</sequence>
<protein>
    <submittedName>
        <fullName evidence="2">Uncharacterized protein</fullName>
    </submittedName>
</protein>
<dbReference type="RefSeq" id="WP_011583892.1">
    <property type="nucleotide sequence ID" value="NC_008255.1"/>
</dbReference>
<keyword evidence="1" id="KW-0812">Transmembrane</keyword>
<dbReference type="AlphaFoldDB" id="A0A6N4SNB5"/>
<accession>A0A6N4SNB5</accession>
<evidence type="ECO:0000313" key="2">
    <source>
        <dbReference type="EMBL" id="ABG57776.1"/>
    </source>
</evidence>
<keyword evidence="1" id="KW-0472">Membrane</keyword>
<feature type="transmembrane region" description="Helical" evidence="1">
    <location>
        <begin position="26"/>
        <end position="43"/>
    </location>
</feature>
<keyword evidence="3" id="KW-1185">Reference proteome</keyword>
<name>A0A6N4SNB5_CYTH3</name>
<feature type="transmembrane region" description="Helical" evidence="1">
    <location>
        <begin position="121"/>
        <end position="139"/>
    </location>
</feature>